<proteinExistence type="predicted"/>
<dbReference type="Pfam" id="PF17784">
    <property type="entry name" value="Sulfotransfer_4"/>
    <property type="match status" value="1"/>
</dbReference>
<name>A0A382FB08_9ZZZZ</name>
<organism evidence="1">
    <name type="scientific">marine metagenome</name>
    <dbReference type="NCBI Taxonomy" id="408172"/>
    <lineage>
        <taxon>unclassified sequences</taxon>
        <taxon>metagenomes</taxon>
        <taxon>ecological metagenomes</taxon>
    </lineage>
</organism>
<accession>A0A382FB08</accession>
<reference evidence="1" key="1">
    <citation type="submission" date="2018-05" db="EMBL/GenBank/DDBJ databases">
        <authorList>
            <person name="Lanie J.A."/>
            <person name="Ng W.-L."/>
            <person name="Kazmierczak K.M."/>
            <person name="Andrzejewski T.M."/>
            <person name="Davidsen T.M."/>
            <person name="Wayne K.J."/>
            <person name="Tettelin H."/>
            <person name="Glass J.I."/>
            <person name="Rusch D."/>
            <person name="Podicherti R."/>
            <person name="Tsui H.-C.T."/>
            <person name="Winkler M.E."/>
        </authorList>
    </citation>
    <scope>NUCLEOTIDE SEQUENCE</scope>
</reference>
<gene>
    <name evidence="1" type="ORF">METZ01_LOCUS213110</name>
</gene>
<sequence length="111" mass="13028">NGDAVSLDDIKKYDAIISTKFYGIYSTLDLQYPNSKFILTTRDMEHWFSSISKYSDRWNKGDLEKHEGEVKTYFENRDNLLCLDTGQKDAWSYLCNFLSRTVPQISFPHIK</sequence>
<dbReference type="EMBL" id="UINC01049016">
    <property type="protein sequence ID" value="SVB60256.1"/>
    <property type="molecule type" value="Genomic_DNA"/>
</dbReference>
<evidence type="ECO:0000313" key="1">
    <source>
        <dbReference type="EMBL" id="SVB60256.1"/>
    </source>
</evidence>
<feature type="non-terminal residue" evidence="1">
    <location>
        <position position="1"/>
    </location>
</feature>
<dbReference type="AlphaFoldDB" id="A0A382FB08"/>
<dbReference type="InterPro" id="IPR027417">
    <property type="entry name" value="P-loop_NTPase"/>
</dbReference>
<dbReference type="InterPro" id="IPR040632">
    <property type="entry name" value="Sulfotransfer_4"/>
</dbReference>
<protein>
    <recommendedName>
        <fullName evidence="2">Sulfotransferase domain-containing protein</fullName>
    </recommendedName>
</protein>
<dbReference type="PANTHER" id="PTHR36978">
    <property type="entry name" value="P-LOOP CONTAINING NUCLEOTIDE TRIPHOSPHATE HYDROLASE"/>
    <property type="match status" value="1"/>
</dbReference>
<dbReference type="Gene3D" id="3.40.50.300">
    <property type="entry name" value="P-loop containing nucleotide triphosphate hydrolases"/>
    <property type="match status" value="2"/>
</dbReference>
<dbReference type="PANTHER" id="PTHR36978:SF4">
    <property type="entry name" value="P-LOOP CONTAINING NUCLEOSIDE TRIPHOSPHATE HYDROLASE PROTEIN"/>
    <property type="match status" value="1"/>
</dbReference>
<evidence type="ECO:0008006" key="2">
    <source>
        <dbReference type="Google" id="ProtNLM"/>
    </source>
</evidence>